<evidence type="ECO:0000256" key="1">
    <source>
        <dbReference type="SAM" id="MobiDB-lite"/>
    </source>
</evidence>
<accession>A0AAN9TNJ5</accession>
<feature type="compositionally biased region" description="Low complexity" evidence="1">
    <location>
        <begin position="38"/>
        <end position="68"/>
    </location>
</feature>
<comment type="caution">
    <text evidence="2">The sequence shown here is derived from an EMBL/GenBank/DDBJ whole genome shotgun (WGS) entry which is preliminary data.</text>
</comment>
<dbReference type="EMBL" id="JBBCAQ010000034">
    <property type="protein sequence ID" value="KAK7580432.1"/>
    <property type="molecule type" value="Genomic_DNA"/>
</dbReference>
<organism evidence="2 3">
    <name type="scientific">Parthenolecanium corni</name>
    <dbReference type="NCBI Taxonomy" id="536013"/>
    <lineage>
        <taxon>Eukaryota</taxon>
        <taxon>Metazoa</taxon>
        <taxon>Ecdysozoa</taxon>
        <taxon>Arthropoda</taxon>
        <taxon>Hexapoda</taxon>
        <taxon>Insecta</taxon>
        <taxon>Pterygota</taxon>
        <taxon>Neoptera</taxon>
        <taxon>Paraneoptera</taxon>
        <taxon>Hemiptera</taxon>
        <taxon>Sternorrhyncha</taxon>
        <taxon>Coccoidea</taxon>
        <taxon>Coccidae</taxon>
        <taxon>Parthenolecanium</taxon>
    </lineage>
</organism>
<dbReference type="Proteomes" id="UP001367676">
    <property type="component" value="Unassembled WGS sequence"/>
</dbReference>
<evidence type="ECO:0000313" key="3">
    <source>
        <dbReference type="Proteomes" id="UP001367676"/>
    </source>
</evidence>
<keyword evidence="3" id="KW-1185">Reference proteome</keyword>
<sequence>MSTENDPQRWGNLSGDGSEGSPSTGLPGRPSLDDMIRSSIGGNPNSMNSMGSVSGGEKSSLLQKSLSE</sequence>
<dbReference type="AlphaFoldDB" id="A0AAN9TNJ5"/>
<gene>
    <name evidence="2" type="ORF">V9T40_001061</name>
</gene>
<evidence type="ECO:0000313" key="2">
    <source>
        <dbReference type="EMBL" id="KAK7580432.1"/>
    </source>
</evidence>
<name>A0AAN9TNJ5_9HEMI</name>
<reference evidence="2 3" key="1">
    <citation type="submission" date="2024-03" db="EMBL/GenBank/DDBJ databases">
        <title>Adaptation during the transition from Ophiocordyceps entomopathogen to insect associate is accompanied by gene loss and intensified selection.</title>
        <authorList>
            <person name="Ward C.M."/>
            <person name="Onetto C.A."/>
            <person name="Borneman A.R."/>
        </authorList>
    </citation>
    <scope>NUCLEOTIDE SEQUENCE [LARGE SCALE GENOMIC DNA]</scope>
    <source>
        <strain evidence="2">AWRI1</strain>
        <tissue evidence="2">Single Adult Female</tissue>
    </source>
</reference>
<protein>
    <submittedName>
        <fullName evidence="2">Uncharacterized protein</fullName>
    </submittedName>
</protein>
<proteinExistence type="predicted"/>
<feature type="region of interest" description="Disordered" evidence="1">
    <location>
        <begin position="1"/>
        <end position="68"/>
    </location>
</feature>